<evidence type="ECO:0000313" key="3">
    <source>
        <dbReference type="Proteomes" id="UP000184188"/>
    </source>
</evidence>
<organism evidence="2 3">
    <name type="scientific">Penicilliopsis zonata CBS 506.65</name>
    <dbReference type="NCBI Taxonomy" id="1073090"/>
    <lineage>
        <taxon>Eukaryota</taxon>
        <taxon>Fungi</taxon>
        <taxon>Dikarya</taxon>
        <taxon>Ascomycota</taxon>
        <taxon>Pezizomycotina</taxon>
        <taxon>Eurotiomycetes</taxon>
        <taxon>Eurotiomycetidae</taxon>
        <taxon>Eurotiales</taxon>
        <taxon>Aspergillaceae</taxon>
        <taxon>Penicilliopsis</taxon>
    </lineage>
</organism>
<proteinExistence type="predicted"/>
<keyword evidence="3" id="KW-1185">Reference proteome</keyword>
<protein>
    <submittedName>
        <fullName evidence="2">Uncharacterized protein</fullName>
    </submittedName>
</protein>
<evidence type="ECO:0000313" key="2">
    <source>
        <dbReference type="EMBL" id="OJJ49227.1"/>
    </source>
</evidence>
<dbReference type="Proteomes" id="UP000184188">
    <property type="component" value="Unassembled WGS sequence"/>
</dbReference>
<sequence>MSCQYAQPPAFKYHQTFECQYQTLDRQTLTLSKYAIVPPDSETLTSDKEQESTPTPDSPAVEESDPQPSDDSPASTAGKSVSAIRIPVDVLFFSLFFSFLFSSF</sequence>
<dbReference type="STRING" id="1073090.A0A1L9SQ69"/>
<accession>A0A1L9SQ69</accession>
<reference evidence="3" key="1">
    <citation type="journal article" date="2017" name="Genome Biol.">
        <title>Comparative genomics reveals high biological diversity and specific adaptations in the industrially and medically important fungal genus Aspergillus.</title>
        <authorList>
            <person name="de Vries R.P."/>
            <person name="Riley R."/>
            <person name="Wiebenga A."/>
            <person name="Aguilar-Osorio G."/>
            <person name="Amillis S."/>
            <person name="Uchima C.A."/>
            <person name="Anderluh G."/>
            <person name="Asadollahi M."/>
            <person name="Askin M."/>
            <person name="Barry K."/>
            <person name="Battaglia E."/>
            <person name="Bayram O."/>
            <person name="Benocci T."/>
            <person name="Braus-Stromeyer S.A."/>
            <person name="Caldana C."/>
            <person name="Canovas D."/>
            <person name="Cerqueira G.C."/>
            <person name="Chen F."/>
            <person name="Chen W."/>
            <person name="Choi C."/>
            <person name="Clum A."/>
            <person name="Dos Santos R.A."/>
            <person name="Damasio A.R."/>
            <person name="Diallinas G."/>
            <person name="Emri T."/>
            <person name="Fekete E."/>
            <person name="Flipphi M."/>
            <person name="Freyberg S."/>
            <person name="Gallo A."/>
            <person name="Gournas C."/>
            <person name="Habgood R."/>
            <person name="Hainaut M."/>
            <person name="Harispe M.L."/>
            <person name="Henrissat B."/>
            <person name="Hilden K.S."/>
            <person name="Hope R."/>
            <person name="Hossain A."/>
            <person name="Karabika E."/>
            <person name="Karaffa L."/>
            <person name="Karanyi Z."/>
            <person name="Krasevec N."/>
            <person name="Kuo A."/>
            <person name="Kusch H."/>
            <person name="LaButti K."/>
            <person name="Lagendijk E.L."/>
            <person name="Lapidus A."/>
            <person name="Levasseur A."/>
            <person name="Lindquist E."/>
            <person name="Lipzen A."/>
            <person name="Logrieco A.F."/>
            <person name="MacCabe A."/>
            <person name="Maekelae M.R."/>
            <person name="Malavazi I."/>
            <person name="Melin P."/>
            <person name="Meyer V."/>
            <person name="Mielnichuk N."/>
            <person name="Miskei M."/>
            <person name="Molnar A.P."/>
            <person name="Mule G."/>
            <person name="Ngan C.Y."/>
            <person name="Orejas M."/>
            <person name="Orosz E."/>
            <person name="Ouedraogo J.P."/>
            <person name="Overkamp K.M."/>
            <person name="Park H.-S."/>
            <person name="Perrone G."/>
            <person name="Piumi F."/>
            <person name="Punt P.J."/>
            <person name="Ram A.F."/>
            <person name="Ramon A."/>
            <person name="Rauscher S."/>
            <person name="Record E."/>
            <person name="Riano-Pachon D.M."/>
            <person name="Robert V."/>
            <person name="Roehrig J."/>
            <person name="Ruller R."/>
            <person name="Salamov A."/>
            <person name="Salih N.S."/>
            <person name="Samson R.A."/>
            <person name="Sandor E."/>
            <person name="Sanguinetti M."/>
            <person name="Schuetze T."/>
            <person name="Sepcic K."/>
            <person name="Shelest E."/>
            <person name="Sherlock G."/>
            <person name="Sophianopoulou V."/>
            <person name="Squina F.M."/>
            <person name="Sun H."/>
            <person name="Susca A."/>
            <person name="Todd R.B."/>
            <person name="Tsang A."/>
            <person name="Unkles S.E."/>
            <person name="van de Wiele N."/>
            <person name="van Rossen-Uffink D."/>
            <person name="Oliveira J.V."/>
            <person name="Vesth T.C."/>
            <person name="Visser J."/>
            <person name="Yu J.-H."/>
            <person name="Zhou M."/>
            <person name="Andersen M.R."/>
            <person name="Archer D.B."/>
            <person name="Baker S.E."/>
            <person name="Benoit I."/>
            <person name="Brakhage A.A."/>
            <person name="Braus G.H."/>
            <person name="Fischer R."/>
            <person name="Frisvad J.C."/>
            <person name="Goldman G.H."/>
            <person name="Houbraken J."/>
            <person name="Oakley B."/>
            <person name="Pocsi I."/>
            <person name="Scazzocchio C."/>
            <person name="Seiboth B."/>
            <person name="vanKuyk P.A."/>
            <person name="Wortman J."/>
            <person name="Dyer P.S."/>
            <person name="Grigoriev I.V."/>
        </authorList>
    </citation>
    <scope>NUCLEOTIDE SEQUENCE [LARGE SCALE GENOMIC DNA]</scope>
    <source>
        <strain evidence="3">CBS 506.65</strain>
    </source>
</reference>
<evidence type="ECO:0000256" key="1">
    <source>
        <dbReference type="SAM" id="MobiDB-lite"/>
    </source>
</evidence>
<dbReference type="RefSeq" id="XP_022583737.1">
    <property type="nucleotide sequence ID" value="XM_022722316.1"/>
</dbReference>
<dbReference type="GeneID" id="34608781"/>
<dbReference type="VEuPathDB" id="FungiDB:ASPZODRAFT_129639"/>
<dbReference type="AlphaFoldDB" id="A0A1L9SQ69"/>
<gene>
    <name evidence="2" type="ORF">ASPZODRAFT_129639</name>
</gene>
<dbReference type="EMBL" id="KV878338">
    <property type="protein sequence ID" value="OJJ49227.1"/>
    <property type="molecule type" value="Genomic_DNA"/>
</dbReference>
<feature type="region of interest" description="Disordered" evidence="1">
    <location>
        <begin position="40"/>
        <end position="78"/>
    </location>
</feature>
<name>A0A1L9SQ69_9EURO</name>